<evidence type="ECO:0000259" key="4">
    <source>
        <dbReference type="PROSITE" id="PS51077"/>
    </source>
</evidence>
<dbReference type="InterPro" id="IPR050707">
    <property type="entry name" value="HTH_MetabolicPath_Reg"/>
</dbReference>
<dbReference type="PANTHER" id="PTHR30136">
    <property type="entry name" value="HELIX-TURN-HELIX TRANSCRIPTIONAL REGULATOR, ICLR FAMILY"/>
    <property type="match status" value="1"/>
</dbReference>
<dbReference type="InterPro" id="IPR036390">
    <property type="entry name" value="WH_DNA-bd_sf"/>
</dbReference>
<evidence type="ECO:0000256" key="1">
    <source>
        <dbReference type="ARBA" id="ARBA00023015"/>
    </source>
</evidence>
<dbReference type="GO" id="GO:0045892">
    <property type="term" value="P:negative regulation of DNA-templated transcription"/>
    <property type="evidence" value="ECO:0007669"/>
    <property type="project" value="TreeGrafter"/>
</dbReference>
<comment type="caution">
    <text evidence="6">The sequence shown here is derived from an EMBL/GenBank/DDBJ whole genome shotgun (WGS) entry which is preliminary data.</text>
</comment>
<dbReference type="InterPro" id="IPR029016">
    <property type="entry name" value="GAF-like_dom_sf"/>
</dbReference>
<dbReference type="SUPFAM" id="SSF46785">
    <property type="entry name" value="Winged helix' DNA-binding domain"/>
    <property type="match status" value="1"/>
</dbReference>
<gene>
    <name evidence="6" type="ORF">FB474_0865</name>
</gene>
<evidence type="ECO:0000313" key="7">
    <source>
        <dbReference type="Proteomes" id="UP000319514"/>
    </source>
</evidence>
<evidence type="ECO:0000256" key="2">
    <source>
        <dbReference type="ARBA" id="ARBA00023125"/>
    </source>
</evidence>
<feature type="domain" description="HTH iclR-type" evidence="4">
    <location>
        <begin position="15"/>
        <end position="78"/>
    </location>
</feature>
<reference evidence="6 7" key="1">
    <citation type="submission" date="2019-06" db="EMBL/GenBank/DDBJ databases">
        <title>Sequencing the genomes of 1000 actinobacteria strains.</title>
        <authorList>
            <person name="Klenk H.-P."/>
        </authorList>
    </citation>
    <scope>NUCLEOTIDE SEQUENCE [LARGE SCALE GENOMIC DNA]</scope>
    <source>
        <strain evidence="6 7">DSM 18082</strain>
    </source>
</reference>
<keyword evidence="3" id="KW-0804">Transcription</keyword>
<dbReference type="PROSITE" id="PS51078">
    <property type="entry name" value="ICLR_ED"/>
    <property type="match status" value="1"/>
</dbReference>
<dbReference type="InterPro" id="IPR014757">
    <property type="entry name" value="Tscrpt_reg_IclR_C"/>
</dbReference>
<name>A0A542ZH56_9MICO</name>
<dbReference type="Pfam" id="PF01614">
    <property type="entry name" value="IclR_C"/>
    <property type="match status" value="1"/>
</dbReference>
<dbReference type="RefSeq" id="WP_246092038.1">
    <property type="nucleotide sequence ID" value="NZ_VFOQ01000001.1"/>
</dbReference>
<sequence>MAELRAAKGMGGETSQTLDRGLGVLQLLGSRENAGGMTITEIASALGVGRPVVYRLVATLESRDFVTRREDGRIRLGLAITRLSSSVLPLLREAAMPTLRTLADSVGATAHLTVVEGGEALAIAVVEPSWTDFHVAYRVGSRHRLESGAAGRAILGARAGDPAYVVSDGELQAGAHGVAAPLVGVAGLEASVGVVAMVPLDVAAVGPQVQAAASTLAAALR</sequence>
<dbReference type="Pfam" id="PF09339">
    <property type="entry name" value="HTH_IclR"/>
    <property type="match status" value="1"/>
</dbReference>
<keyword evidence="2 6" id="KW-0238">DNA-binding</keyword>
<evidence type="ECO:0000313" key="6">
    <source>
        <dbReference type="EMBL" id="TQL59510.1"/>
    </source>
</evidence>
<dbReference type="EMBL" id="VFOQ01000001">
    <property type="protein sequence ID" value="TQL59510.1"/>
    <property type="molecule type" value="Genomic_DNA"/>
</dbReference>
<evidence type="ECO:0000259" key="5">
    <source>
        <dbReference type="PROSITE" id="PS51078"/>
    </source>
</evidence>
<dbReference type="GO" id="GO:0003700">
    <property type="term" value="F:DNA-binding transcription factor activity"/>
    <property type="evidence" value="ECO:0007669"/>
    <property type="project" value="TreeGrafter"/>
</dbReference>
<dbReference type="InterPro" id="IPR036388">
    <property type="entry name" value="WH-like_DNA-bd_sf"/>
</dbReference>
<dbReference type="InterPro" id="IPR005471">
    <property type="entry name" value="Tscrpt_reg_IclR_N"/>
</dbReference>
<feature type="domain" description="IclR-ED" evidence="5">
    <location>
        <begin position="79"/>
        <end position="221"/>
    </location>
</feature>
<proteinExistence type="predicted"/>
<evidence type="ECO:0000256" key="3">
    <source>
        <dbReference type="ARBA" id="ARBA00023163"/>
    </source>
</evidence>
<dbReference type="AlphaFoldDB" id="A0A542ZH56"/>
<dbReference type="PROSITE" id="PS51077">
    <property type="entry name" value="HTH_ICLR"/>
    <property type="match status" value="1"/>
</dbReference>
<dbReference type="SUPFAM" id="SSF55781">
    <property type="entry name" value="GAF domain-like"/>
    <property type="match status" value="1"/>
</dbReference>
<dbReference type="GO" id="GO:0003677">
    <property type="term" value="F:DNA binding"/>
    <property type="evidence" value="ECO:0007669"/>
    <property type="project" value="UniProtKB-KW"/>
</dbReference>
<dbReference type="Gene3D" id="3.30.450.40">
    <property type="match status" value="1"/>
</dbReference>
<dbReference type="Gene3D" id="1.10.10.10">
    <property type="entry name" value="Winged helix-like DNA-binding domain superfamily/Winged helix DNA-binding domain"/>
    <property type="match status" value="1"/>
</dbReference>
<keyword evidence="7" id="KW-1185">Reference proteome</keyword>
<protein>
    <submittedName>
        <fullName evidence="6">DNA-binding IclR family transcriptional regulator</fullName>
    </submittedName>
</protein>
<dbReference type="SMART" id="SM00346">
    <property type="entry name" value="HTH_ICLR"/>
    <property type="match status" value="1"/>
</dbReference>
<dbReference type="Proteomes" id="UP000319514">
    <property type="component" value="Unassembled WGS sequence"/>
</dbReference>
<accession>A0A542ZH56</accession>
<dbReference type="PANTHER" id="PTHR30136:SF24">
    <property type="entry name" value="HTH-TYPE TRANSCRIPTIONAL REPRESSOR ALLR"/>
    <property type="match status" value="1"/>
</dbReference>
<keyword evidence="1" id="KW-0805">Transcription regulation</keyword>
<organism evidence="6 7">
    <name type="scientific">Oryzihumus leptocrescens</name>
    <dbReference type="NCBI Taxonomy" id="297536"/>
    <lineage>
        <taxon>Bacteria</taxon>
        <taxon>Bacillati</taxon>
        <taxon>Actinomycetota</taxon>
        <taxon>Actinomycetes</taxon>
        <taxon>Micrococcales</taxon>
        <taxon>Intrasporangiaceae</taxon>
        <taxon>Oryzihumus</taxon>
    </lineage>
</organism>